<dbReference type="GO" id="GO:0006646">
    <property type="term" value="P:phosphatidylethanolamine biosynthetic process"/>
    <property type="evidence" value="ECO:0007669"/>
    <property type="project" value="UniProtKB-UniRule"/>
</dbReference>
<dbReference type="UniPathway" id="UPA00558">
    <property type="reaction ID" value="UER00616"/>
</dbReference>
<evidence type="ECO:0000256" key="8">
    <source>
        <dbReference type="ARBA" id="ARBA00023239"/>
    </source>
</evidence>
<accession>A0A7C5ENB9</accession>
<comment type="function">
    <text evidence="11">Catalyzes the formation of phosphatidylethanolamine (PtdEtn) from phosphatidylserine (PtdSer).</text>
</comment>
<evidence type="ECO:0000256" key="3">
    <source>
        <dbReference type="ARBA" id="ARBA00022793"/>
    </source>
</evidence>
<dbReference type="Pfam" id="PF02666">
    <property type="entry name" value="PS_Dcarbxylase"/>
    <property type="match status" value="1"/>
</dbReference>
<dbReference type="PANTHER" id="PTHR35809:SF1">
    <property type="entry name" value="ARCHAETIDYLSERINE DECARBOXYLASE PROENZYME-RELATED"/>
    <property type="match status" value="1"/>
</dbReference>
<comment type="PTM">
    <text evidence="11">Is synthesized initially as an inactive proenzyme. Formation of the active enzyme involves a self-maturation process in which the active site pyruvoyl group is generated from an internal serine residue via an autocatalytic post-translational modification. Two non-identical subunits are generated from the proenzyme in this reaction, and the pyruvate is formed at the N-terminus of the alpha chain, which is derived from the carboxyl end of the proenzyme. The post-translation cleavage follows an unusual pathway, termed non-hydrolytic serinolysis, in which the side chain hydroxyl group of the serine supplies its oxygen atom to form the C-terminus of the beta chain, while the remainder of the serine residue undergoes an oxidative deamination to produce ammonia and the pyruvoyl prosthetic group on the alpha chain.</text>
</comment>
<keyword evidence="5 11" id="KW-0472">Membrane</keyword>
<evidence type="ECO:0000256" key="4">
    <source>
        <dbReference type="ARBA" id="ARBA00023098"/>
    </source>
</evidence>
<keyword evidence="1 11" id="KW-1003">Cell membrane</keyword>
<proteinExistence type="inferred from homology"/>
<feature type="site" description="Cleavage (non-hydrolytic); by autocatalysis" evidence="11">
    <location>
        <begin position="186"/>
        <end position="187"/>
    </location>
</feature>
<dbReference type="GO" id="GO:0004609">
    <property type="term" value="F:phosphatidylserine decarboxylase activity"/>
    <property type="evidence" value="ECO:0007669"/>
    <property type="project" value="UniProtKB-UniRule"/>
</dbReference>
<keyword evidence="8 11" id="KW-0456">Lyase</keyword>
<evidence type="ECO:0000256" key="7">
    <source>
        <dbReference type="ARBA" id="ARBA00023209"/>
    </source>
</evidence>
<dbReference type="GO" id="GO:0005886">
    <property type="term" value="C:plasma membrane"/>
    <property type="evidence" value="ECO:0007669"/>
    <property type="project" value="UniProtKB-SubCell"/>
</dbReference>
<comment type="subcellular location">
    <subcellularLocation>
        <location evidence="11">Cell membrane</location>
        <topology evidence="11">Peripheral membrane protein</topology>
    </subcellularLocation>
</comment>
<keyword evidence="12" id="KW-0812">Transmembrane</keyword>
<dbReference type="PANTHER" id="PTHR35809">
    <property type="entry name" value="ARCHAETIDYLSERINE DECARBOXYLASE PROENZYME-RELATED"/>
    <property type="match status" value="1"/>
</dbReference>
<feature type="transmembrane region" description="Helical" evidence="12">
    <location>
        <begin position="37"/>
        <end position="53"/>
    </location>
</feature>
<dbReference type="AlphaFoldDB" id="A0A7C5ENB9"/>
<protein>
    <recommendedName>
        <fullName evidence="11">Phosphatidylserine decarboxylase proenzyme</fullName>
        <ecNumber evidence="11">4.1.1.65</ecNumber>
    </recommendedName>
    <component>
        <recommendedName>
            <fullName evidence="11">Phosphatidylserine decarboxylase alpha chain</fullName>
        </recommendedName>
    </component>
    <component>
        <recommendedName>
            <fullName evidence="11">Phosphatidylserine decarboxylase beta chain</fullName>
        </recommendedName>
    </component>
</protein>
<evidence type="ECO:0000256" key="12">
    <source>
        <dbReference type="SAM" id="Phobius"/>
    </source>
</evidence>
<dbReference type="EMBL" id="DTKJ01000074">
    <property type="protein sequence ID" value="HGZ12696.1"/>
    <property type="molecule type" value="Genomic_DNA"/>
</dbReference>
<comment type="pathway">
    <text evidence="11">Phospholipid metabolism; phosphatidylethanolamine biosynthesis; phosphatidylethanolamine from CDP-diacylglycerol: step 2/2.</text>
</comment>
<gene>
    <name evidence="11" type="primary">psd</name>
    <name evidence="13" type="ORF">ENW48_10865</name>
</gene>
<dbReference type="NCBIfam" id="NF003685">
    <property type="entry name" value="PRK05305.2-5"/>
    <property type="match status" value="1"/>
</dbReference>
<sequence>MSSFSTLGRGPIALPGYPLIGATGGVTLAGWLLDWPLVALLALAATVFLVNFFRNPTRAIPEDPDAIVAPADGKVILVDEVVESEVLKSPARRLAIFMNVFDVHVNRAPVAGRVVELIHRPGRYLAAQRGEAARVNEQLASLWETEEGHRVLAVQIAGLLARRIIPVVRPGDVLPKGAPFGMICFGSRVDLYLPPECAIMVKPGDRVKAGSSIVARWE</sequence>
<evidence type="ECO:0000313" key="13">
    <source>
        <dbReference type="EMBL" id="HGZ12696.1"/>
    </source>
</evidence>
<dbReference type="HAMAP" id="MF_00664">
    <property type="entry name" value="PS_decarb_PSD_A"/>
    <property type="match status" value="1"/>
</dbReference>
<reference evidence="13" key="1">
    <citation type="journal article" date="2020" name="mSystems">
        <title>Genome- and Community-Level Interaction Insights into Carbon Utilization and Element Cycling Functions of Hydrothermarchaeota in Hydrothermal Sediment.</title>
        <authorList>
            <person name="Zhou Z."/>
            <person name="Liu Y."/>
            <person name="Xu W."/>
            <person name="Pan J."/>
            <person name="Luo Z.H."/>
            <person name="Li M."/>
        </authorList>
    </citation>
    <scope>NUCLEOTIDE SEQUENCE [LARGE SCALE GENOMIC DNA]</scope>
    <source>
        <strain evidence="13">SpSt-853</strain>
    </source>
</reference>
<evidence type="ECO:0000256" key="5">
    <source>
        <dbReference type="ARBA" id="ARBA00023136"/>
    </source>
</evidence>
<evidence type="ECO:0000256" key="1">
    <source>
        <dbReference type="ARBA" id="ARBA00022475"/>
    </source>
</evidence>
<keyword evidence="7 11" id="KW-0594">Phospholipid biosynthesis</keyword>
<name>A0A7C5ENB9_9BACT</name>
<dbReference type="InterPro" id="IPR003817">
    <property type="entry name" value="PS_Dcarbxylase"/>
</dbReference>
<keyword evidence="6 11" id="KW-0865">Zymogen</keyword>
<keyword evidence="4 11" id="KW-0443">Lipid metabolism</keyword>
<keyword evidence="12" id="KW-1133">Transmembrane helix</keyword>
<feature type="chain" id="PRO_5028548684" description="Phosphatidylserine decarboxylase beta chain" evidence="11">
    <location>
        <begin position="1"/>
        <end position="186"/>
    </location>
</feature>
<comment type="subunit">
    <text evidence="11">Heterodimer of a large membrane-associated beta subunit and a small pyruvoyl-containing alpha subunit.</text>
</comment>
<organism evidence="13">
    <name type="scientific">Desulfobacca acetoxidans</name>
    <dbReference type="NCBI Taxonomy" id="60893"/>
    <lineage>
        <taxon>Bacteria</taxon>
        <taxon>Pseudomonadati</taxon>
        <taxon>Thermodesulfobacteriota</taxon>
        <taxon>Desulfobaccia</taxon>
        <taxon>Desulfobaccales</taxon>
        <taxon>Desulfobaccaceae</taxon>
        <taxon>Desulfobacca</taxon>
    </lineage>
</organism>
<feature type="modified residue" description="Pyruvic acid (Ser); by autocatalysis" evidence="11">
    <location>
        <position position="187"/>
    </location>
</feature>
<comment type="similarity">
    <text evidence="11">Belongs to the phosphatidylserine decarboxylase family. PSD-A subfamily.</text>
</comment>
<keyword evidence="10 11" id="KW-0670">Pyruvate</keyword>
<evidence type="ECO:0000256" key="2">
    <source>
        <dbReference type="ARBA" id="ARBA00022516"/>
    </source>
</evidence>
<comment type="catalytic activity">
    <reaction evidence="11">
        <text>a 1,2-diacyl-sn-glycero-3-phospho-L-serine + H(+) = a 1,2-diacyl-sn-glycero-3-phosphoethanolamine + CO2</text>
        <dbReference type="Rhea" id="RHEA:20828"/>
        <dbReference type="ChEBI" id="CHEBI:15378"/>
        <dbReference type="ChEBI" id="CHEBI:16526"/>
        <dbReference type="ChEBI" id="CHEBI:57262"/>
        <dbReference type="ChEBI" id="CHEBI:64612"/>
        <dbReference type="EC" id="4.1.1.65"/>
    </reaction>
</comment>
<keyword evidence="9 11" id="KW-1208">Phospholipid metabolism</keyword>
<comment type="cofactor">
    <cofactor evidence="11">
        <name>pyruvate</name>
        <dbReference type="ChEBI" id="CHEBI:15361"/>
    </cofactor>
    <text evidence="11">Binds 1 pyruvoyl group covalently per subunit.</text>
</comment>
<evidence type="ECO:0000256" key="11">
    <source>
        <dbReference type="HAMAP-Rule" id="MF_00664"/>
    </source>
</evidence>
<keyword evidence="2 11" id="KW-0444">Lipid biosynthesis</keyword>
<feature type="active site" description="Schiff-base intermediate with substrate; via pyruvic acid" evidence="11">
    <location>
        <position position="187"/>
    </location>
</feature>
<dbReference type="EC" id="4.1.1.65" evidence="11"/>
<evidence type="ECO:0000256" key="10">
    <source>
        <dbReference type="ARBA" id="ARBA00023317"/>
    </source>
</evidence>
<comment type="caution">
    <text evidence="13">The sequence shown here is derived from an EMBL/GenBank/DDBJ whole genome shotgun (WGS) entry which is preliminary data.</text>
</comment>
<dbReference type="NCBIfam" id="NF003678">
    <property type="entry name" value="PRK05305.1-2"/>
    <property type="match status" value="1"/>
</dbReference>
<evidence type="ECO:0000256" key="6">
    <source>
        <dbReference type="ARBA" id="ARBA00023145"/>
    </source>
</evidence>
<dbReference type="InterPro" id="IPR033175">
    <property type="entry name" value="PSD-A"/>
</dbReference>
<feature type="chain" id="PRO_5028548685" description="Phosphatidylserine decarboxylase alpha chain" evidence="11">
    <location>
        <begin position="187"/>
        <end position="218"/>
    </location>
</feature>
<evidence type="ECO:0000256" key="9">
    <source>
        <dbReference type="ARBA" id="ARBA00023264"/>
    </source>
</evidence>
<keyword evidence="3 11" id="KW-0210">Decarboxylase</keyword>